<dbReference type="SUPFAM" id="SSF48403">
    <property type="entry name" value="Ankyrin repeat"/>
    <property type="match status" value="1"/>
</dbReference>
<feature type="region of interest" description="Disordered" evidence="4">
    <location>
        <begin position="258"/>
        <end position="325"/>
    </location>
</feature>
<feature type="coiled-coil region" evidence="3">
    <location>
        <begin position="501"/>
        <end position="566"/>
    </location>
</feature>
<dbReference type="EMBL" id="CALNXI010001221">
    <property type="protein sequence ID" value="CAH3160748.1"/>
    <property type="molecule type" value="Genomic_DNA"/>
</dbReference>
<evidence type="ECO:0000256" key="2">
    <source>
        <dbReference type="PROSITE-ProRule" id="PRU00023"/>
    </source>
</evidence>
<evidence type="ECO:0000256" key="1">
    <source>
        <dbReference type="ARBA" id="ARBA00022737"/>
    </source>
</evidence>
<feature type="compositionally biased region" description="Polar residues" evidence="4">
    <location>
        <begin position="275"/>
        <end position="308"/>
    </location>
</feature>
<evidence type="ECO:0000313" key="6">
    <source>
        <dbReference type="Proteomes" id="UP001159427"/>
    </source>
</evidence>
<dbReference type="InterPro" id="IPR036770">
    <property type="entry name" value="Ankyrin_rpt-contain_sf"/>
</dbReference>
<keyword evidence="1" id="KW-0677">Repeat</keyword>
<evidence type="ECO:0000256" key="4">
    <source>
        <dbReference type="SAM" id="MobiDB-lite"/>
    </source>
</evidence>
<accession>A0ABN8QFE1</accession>
<comment type="caution">
    <text evidence="5">The sequence shown here is derived from an EMBL/GenBank/DDBJ whole genome shotgun (WGS) entry which is preliminary data.</text>
</comment>
<proteinExistence type="predicted"/>
<organism evidence="5 6">
    <name type="scientific">Porites evermanni</name>
    <dbReference type="NCBI Taxonomy" id="104178"/>
    <lineage>
        <taxon>Eukaryota</taxon>
        <taxon>Metazoa</taxon>
        <taxon>Cnidaria</taxon>
        <taxon>Anthozoa</taxon>
        <taxon>Hexacorallia</taxon>
        <taxon>Scleractinia</taxon>
        <taxon>Fungiina</taxon>
        <taxon>Poritidae</taxon>
        <taxon>Porites</taxon>
    </lineage>
</organism>
<dbReference type="InterPro" id="IPR002110">
    <property type="entry name" value="Ankyrin_rpt"/>
</dbReference>
<dbReference type="InterPro" id="IPR051642">
    <property type="entry name" value="SWI6-like"/>
</dbReference>
<sequence length="584" mass="64447">MARKTCTPFCDNKKTCPKHHDLLLTLINCSDRKNQEANACFEEYQSTVKAYLKKGWNVNDAIPDPVRNYRFPLLHWAGVMGKTRALEWMINFGFNVTVRTSGSQETALHRSVLCLSYSDRRHSIDKIKRLVHLLKDCLPLQDKSMQTPLHAASVKLITDTARNDYYSEFVMAMVAKAMEIPEKTADILNAKDHHGNTALHYLAQNDNFGFVPLCSIINAGGDISILNKKKLRPLDLATNKGCTSIIKALNTHGKTSNPSCDDNIVYSADSPPASPVNQSSENQQHDVLNSTEVESQADRTNFNNTDTPSLEHNEGNSSTSVSEDVSLGEPTCAVNEVSSAIAAANPDPSSTADDAAAAATDVNNDVPQTACPEVSCETHDDSPATLDALSVNTDEAGPSCDASGNNVEGDCRCSAIGVQTPLLSRYSCIVHIKQEQLSPCERCQQESMGEISSSSEMQSIATTEMANSVITLLRGAGLLDNLTEIAEKRRIEDEHVLTEKLEMVKETNNELESSIHEIEEKESMIEKLSAELEELKKEVQTKADERERLLRKRKSLNEECNSLQKKLHYCDSLLKFVPKENLDS</sequence>
<dbReference type="Gene3D" id="1.25.40.20">
    <property type="entry name" value="Ankyrin repeat-containing domain"/>
    <property type="match status" value="1"/>
</dbReference>
<dbReference type="PANTHER" id="PTHR43828:SF3">
    <property type="entry name" value="CHROMO DOMAIN-CONTAINING PROTEIN"/>
    <property type="match status" value="1"/>
</dbReference>
<keyword evidence="2" id="KW-0040">ANK repeat</keyword>
<dbReference type="PANTHER" id="PTHR43828">
    <property type="entry name" value="ASPARAGINASE"/>
    <property type="match status" value="1"/>
</dbReference>
<gene>
    <name evidence="5" type="ORF">PEVE_00003697</name>
</gene>
<keyword evidence="6" id="KW-1185">Reference proteome</keyword>
<keyword evidence="3" id="KW-0175">Coiled coil</keyword>
<dbReference type="PROSITE" id="PS50088">
    <property type="entry name" value="ANK_REPEAT"/>
    <property type="match status" value="1"/>
</dbReference>
<feature type="repeat" description="ANK" evidence="2">
    <location>
        <begin position="194"/>
        <end position="228"/>
    </location>
</feature>
<evidence type="ECO:0000313" key="5">
    <source>
        <dbReference type="EMBL" id="CAH3160748.1"/>
    </source>
</evidence>
<dbReference type="Proteomes" id="UP001159427">
    <property type="component" value="Unassembled WGS sequence"/>
</dbReference>
<name>A0ABN8QFE1_9CNID</name>
<protein>
    <submittedName>
        <fullName evidence="5">Uncharacterized protein</fullName>
    </submittedName>
</protein>
<evidence type="ECO:0000256" key="3">
    <source>
        <dbReference type="SAM" id="Coils"/>
    </source>
</evidence>
<reference evidence="5 6" key="1">
    <citation type="submission" date="2022-05" db="EMBL/GenBank/DDBJ databases">
        <authorList>
            <consortium name="Genoscope - CEA"/>
            <person name="William W."/>
        </authorList>
    </citation>
    <scope>NUCLEOTIDE SEQUENCE [LARGE SCALE GENOMIC DNA]</scope>
</reference>